<proteinExistence type="predicted"/>
<keyword evidence="1" id="KW-0812">Transmembrane</keyword>
<evidence type="ECO:0000256" key="1">
    <source>
        <dbReference type="SAM" id="Phobius"/>
    </source>
</evidence>
<sequence>MVRAGLLMQVLFQRLRQTCSSRQHAAAVAFGALIAAFAAPTAVPVPLIRTNIRKRAILAPSH</sequence>
<keyword evidence="1" id="KW-0472">Membrane</keyword>
<organism evidence="2 3">
    <name type="scientific">Gordoniibacillus kamchatkensis</name>
    <dbReference type="NCBI Taxonomy" id="1590651"/>
    <lineage>
        <taxon>Bacteria</taxon>
        <taxon>Bacillati</taxon>
        <taxon>Bacillota</taxon>
        <taxon>Bacilli</taxon>
        <taxon>Bacillales</taxon>
        <taxon>Paenibacillaceae</taxon>
        <taxon>Gordoniibacillus</taxon>
    </lineage>
</organism>
<name>A0ABR5ADQ4_9BACL</name>
<dbReference type="Proteomes" id="UP000031967">
    <property type="component" value="Unassembled WGS sequence"/>
</dbReference>
<reference evidence="2 3" key="1">
    <citation type="submission" date="2014-12" db="EMBL/GenBank/DDBJ databases">
        <title>Draft genome sequence of Paenibacillus kamchatkensis strain B-2647.</title>
        <authorList>
            <person name="Karlyshev A.V."/>
            <person name="Kudryashova E.B."/>
        </authorList>
    </citation>
    <scope>NUCLEOTIDE SEQUENCE [LARGE SCALE GENOMIC DNA]</scope>
    <source>
        <strain evidence="2 3">VKM B-2647</strain>
    </source>
</reference>
<accession>A0ABR5ADQ4</accession>
<keyword evidence="3" id="KW-1185">Reference proteome</keyword>
<comment type="caution">
    <text evidence="2">The sequence shown here is derived from an EMBL/GenBank/DDBJ whole genome shotgun (WGS) entry which is preliminary data.</text>
</comment>
<protein>
    <recommendedName>
        <fullName evidence="4">Secreted protein</fullName>
    </recommendedName>
</protein>
<evidence type="ECO:0008006" key="4">
    <source>
        <dbReference type="Google" id="ProtNLM"/>
    </source>
</evidence>
<keyword evidence="1" id="KW-1133">Transmembrane helix</keyword>
<feature type="transmembrane region" description="Helical" evidence="1">
    <location>
        <begin position="26"/>
        <end position="48"/>
    </location>
</feature>
<evidence type="ECO:0000313" key="2">
    <source>
        <dbReference type="EMBL" id="KIL39179.1"/>
    </source>
</evidence>
<evidence type="ECO:0000313" key="3">
    <source>
        <dbReference type="Proteomes" id="UP000031967"/>
    </source>
</evidence>
<dbReference type="EMBL" id="JXAK01000042">
    <property type="protein sequence ID" value="KIL39179.1"/>
    <property type="molecule type" value="Genomic_DNA"/>
</dbReference>
<gene>
    <name evidence="2" type="ORF">SD70_21810</name>
</gene>